<dbReference type="AlphaFoldDB" id="A0A0R1QXM1"/>
<dbReference type="InterPro" id="IPR011032">
    <property type="entry name" value="GroES-like_sf"/>
</dbReference>
<dbReference type="GO" id="GO:0008270">
    <property type="term" value="F:zinc ion binding"/>
    <property type="evidence" value="ECO:0007669"/>
    <property type="project" value="InterPro"/>
</dbReference>
<dbReference type="Pfam" id="PF00107">
    <property type="entry name" value="ADH_zinc_N"/>
    <property type="match status" value="1"/>
</dbReference>
<comment type="cofactor">
    <cofactor evidence="4">
        <name>Zn(2+)</name>
        <dbReference type="ChEBI" id="CHEBI:29105"/>
    </cofactor>
</comment>
<proteinExistence type="inferred from homology"/>
<dbReference type="EMBL" id="AZFC01000012">
    <property type="protein sequence ID" value="KRL49247.1"/>
    <property type="molecule type" value="Genomic_DNA"/>
</dbReference>
<evidence type="ECO:0000256" key="3">
    <source>
        <dbReference type="ARBA" id="ARBA00023002"/>
    </source>
</evidence>
<comment type="similarity">
    <text evidence="4">Belongs to the zinc-containing alcohol dehydrogenase family.</text>
</comment>
<sequence>MRGVIYEGIHDIQVKELPIPRAGEHDIVIQVMRNGICGSDLHAYNLGGDEIGILKGAAIGHEFVGVVTEVGTAVTDIVTGDHVFVNPSLAKGSTSQLAMAGGLSQYNLIQDARLNWNVFKLPKSLSFDRAVVTEPYAVGIHGKNLLHPQAGQNFVVFGAGPVGLASASGLLEQNIPDVVVIDIDDQRLAFAKKLGAHVINPKSEDLHTALIKRFGTGHGLMDNDRVNVDAYIDCVGIPEYMTDFINWGKFGAKFVVVALGASPVTYKPQFLAMNELSFIGSAIYTATDIKEAIQNISKPSNHFPEIVSAHYPLEKAQEAFERANTDKEAVKVIIDVND</sequence>
<dbReference type="GO" id="GO:0016491">
    <property type="term" value="F:oxidoreductase activity"/>
    <property type="evidence" value="ECO:0007669"/>
    <property type="project" value="UniProtKB-KW"/>
</dbReference>
<evidence type="ECO:0000256" key="4">
    <source>
        <dbReference type="RuleBase" id="RU361277"/>
    </source>
</evidence>
<dbReference type="PANTHER" id="PTHR43401">
    <property type="entry name" value="L-THREONINE 3-DEHYDROGENASE"/>
    <property type="match status" value="1"/>
</dbReference>
<dbReference type="RefSeq" id="WP_056963388.1">
    <property type="nucleotide sequence ID" value="NZ_AZFC01000012.1"/>
</dbReference>
<dbReference type="InterPro" id="IPR050129">
    <property type="entry name" value="Zn_alcohol_dh"/>
</dbReference>
<dbReference type="InterPro" id="IPR036291">
    <property type="entry name" value="NAD(P)-bd_dom_sf"/>
</dbReference>
<dbReference type="InterPro" id="IPR013154">
    <property type="entry name" value="ADH-like_N"/>
</dbReference>
<dbReference type="PANTHER" id="PTHR43401:SF2">
    <property type="entry name" value="L-THREONINE 3-DEHYDROGENASE"/>
    <property type="match status" value="1"/>
</dbReference>
<dbReference type="InterPro" id="IPR013149">
    <property type="entry name" value="ADH-like_C"/>
</dbReference>
<evidence type="ECO:0000313" key="7">
    <source>
        <dbReference type="EMBL" id="KRL49247.1"/>
    </source>
</evidence>
<keyword evidence="3" id="KW-0560">Oxidoreductase</keyword>
<feature type="domain" description="Alcohol dehydrogenase-like C-terminal" evidence="5">
    <location>
        <begin position="161"/>
        <end position="297"/>
    </location>
</feature>
<keyword evidence="2 4" id="KW-0862">Zinc</keyword>
<dbReference type="SUPFAM" id="SSF51735">
    <property type="entry name" value="NAD(P)-binding Rossmann-fold domains"/>
    <property type="match status" value="1"/>
</dbReference>
<evidence type="ECO:0000313" key="8">
    <source>
        <dbReference type="Proteomes" id="UP000051835"/>
    </source>
</evidence>
<accession>A0A0R1QXM1</accession>
<evidence type="ECO:0000256" key="2">
    <source>
        <dbReference type="ARBA" id="ARBA00022833"/>
    </source>
</evidence>
<dbReference type="Pfam" id="PF08240">
    <property type="entry name" value="ADH_N"/>
    <property type="match status" value="1"/>
</dbReference>
<feature type="domain" description="Alcohol dehydrogenase-like N-terminal" evidence="6">
    <location>
        <begin position="23"/>
        <end position="111"/>
    </location>
</feature>
<protein>
    <submittedName>
        <fullName evidence="7">Sorbitol dehydrogenase</fullName>
    </submittedName>
</protein>
<evidence type="ECO:0000259" key="6">
    <source>
        <dbReference type="Pfam" id="PF08240"/>
    </source>
</evidence>
<evidence type="ECO:0000259" key="5">
    <source>
        <dbReference type="Pfam" id="PF00107"/>
    </source>
</evidence>
<gene>
    <name evidence="7" type="ORF">FD37_GL000844</name>
</gene>
<dbReference type="PATRIC" id="fig|1423805.4.peg.863"/>
<name>A0A0R1QXM1_9LACO</name>
<dbReference type="PROSITE" id="PS00059">
    <property type="entry name" value="ADH_ZINC"/>
    <property type="match status" value="1"/>
</dbReference>
<comment type="caution">
    <text evidence="7">The sequence shown here is derived from an EMBL/GenBank/DDBJ whole genome shotgun (WGS) entry which is preliminary data.</text>
</comment>
<reference evidence="7 8" key="1">
    <citation type="journal article" date="2015" name="Genome Announc.">
        <title>Expanding the biotechnology potential of lactobacilli through comparative genomics of 213 strains and associated genera.</title>
        <authorList>
            <person name="Sun Z."/>
            <person name="Harris H.M."/>
            <person name="McCann A."/>
            <person name="Guo C."/>
            <person name="Argimon S."/>
            <person name="Zhang W."/>
            <person name="Yang X."/>
            <person name="Jeffery I.B."/>
            <person name="Cooney J.C."/>
            <person name="Kagawa T.F."/>
            <person name="Liu W."/>
            <person name="Song Y."/>
            <person name="Salvetti E."/>
            <person name="Wrobel A."/>
            <person name="Rasinkangas P."/>
            <person name="Parkhill J."/>
            <person name="Rea M.C."/>
            <person name="O'Sullivan O."/>
            <person name="Ritari J."/>
            <person name="Douillard F.P."/>
            <person name="Paul Ross R."/>
            <person name="Yang R."/>
            <person name="Briner A.E."/>
            <person name="Felis G.E."/>
            <person name="de Vos W.M."/>
            <person name="Barrangou R."/>
            <person name="Klaenhammer T.R."/>
            <person name="Caufield P.W."/>
            <person name="Cui Y."/>
            <person name="Zhang H."/>
            <person name="O'Toole P.W."/>
        </authorList>
    </citation>
    <scope>NUCLEOTIDE SEQUENCE [LARGE SCALE GENOMIC DNA]</scope>
    <source>
        <strain evidence="7 8">DSM 15429</strain>
    </source>
</reference>
<dbReference type="SUPFAM" id="SSF50129">
    <property type="entry name" value="GroES-like"/>
    <property type="match status" value="1"/>
</dbReference>
<organism evidence="7 8">
    <name type="scientific">Levilactobacillus spicheri DSM 15429</name>
    <dbReference type="NCBI Taxonomy" id="1423805"/>
    <lineage>
        <taxon>Bacteria</taxon>
        <taxon>Bacillati</taxon>
        <taxon>Bacillota</taxon>
        <taxon>Bacilli</taxon>
        <taxon>Lactobacillales</taxon>
        <taxon>Lactobacillaceae</taxon>
        <taxon>Levilactobacillus</taxon>
    </lineage>
</organism>
<dbReference type="Proteomes" id="UP000051835">
    <property type="component" value="Unassembled WGS sequence"/>
</dbReference>
<dbReference type="Gene3D" id="3.40.50.720">
    <property type="entry name" value="NAD(P)-binding Rossmann-like Domain"/>
    <property type="match status" value="1"/>
</dbReference>
<dbReference type="Gene3D" id="3.90.180.10">
    <property type="entry name" value="Medium-chain alcohol dehydrogenases, catalytic domain"/>
    <property type="match status" value="1"/>
</dbReference>
<dbReference type="InterPro" id="IPR002328">
    <property type="entry name" value="ADH_Zn_CS"/>
</dbReference>
<keyword evidence="1 4" id="KW-0479">Metal-binding</keyword>
<evidence type="ECO:0000256" key="1">
    <source>
        <dbReference type="ARBA" id="ARBA00022723"/>
    </source>
</evidence>